<dbReference type="Gene3D" id="3.40.50.720">
    <property type="entry name" value="NAD(P)-binding Rossmann-like Domain"/>
    <property type="match status" value="1"/>
</dbReference>
<dbReference type="GO" id="GO:0042619">
    <property type="term" value="P:poly-hydroxybutyrate biosynthetic process"/>
    <property type="evidence" value="ECO:0007669"/>
    <property type="project" value="InterPro"/>
</dbReference>
<dbReference type="PROSITE" id="PS00061">
    <property type="entry name" value="ADH_SHORT"/>
    <property type="match status" value="1"/>
</dbReference>
<dbReference type="FunFam" id="3.40.50.720:FF:000173">
    <property type="entry name" value="3-oxoacyl-[acyl-carrier protein] reductase"/>
    <property type="match status" value="1"/>
</dbReference>
<dbReference type="InterPro" id="IPR057326">
    <property type="entry name" value="KR_dom"/>
</dbReference>
<dbReference type="GO" id="GO:0005737">
    <property type="term" value="C:cytoplasm"/>
    <property type="evidence" value="ECO:0007669"/>
    <property type="project" value="InterPro"/>
</dbReference>
<dbReference type="PANTHER" id="PTHR42879:SF2">
    <property type="entry name" value="3-OXOACYL-[ACYL-CARRIER-PROTEIN] REDUCTASE FABG"/>
    <property type="match status" value="1"/>
</dbReference>
<dbReference type="NCBIfam" id="NF009466">
    <property type="entry name" value="PRK12826.1-2"/>
    <property type="match status" value="1"/>
</dbReference>
<keyword evidence="2 4" id="KW-0560">Oxidoreductase</keyword>
<reference evidence="4 5" key="1">
    <citation type="submission" date="2020-04" db="EMBL/GenBank/DDBJ databases">
        <title>Usitatibacter rugosus gen. nov., sp. nov. and Usitatibacter palustris sp. nov., novel members of Usitatibacteraceae fam. nov. within the order Nitrosomonadales isolated from soil.</title>
        <authorList>
            <person name="Huber K.J."/>
            <person name="Neumann-Schaal M."/>
            <person name="Geppert A."/>
            <person name="Luckner M."/>
            <person name="Wanner G."/>
            <person name="Overmann J."/>
        </authorList>
    </citation>
    <scope>NUCLEOTIDE SEQUENCE [LARGE SCALE GENOMIC DNA]</scope>
    <source>
        <strain evidence="4 5">0125_3</strain>
    </source>
</reference>
<dbReference type="GO" id="GO:0018454">
    <property type="term" value="F:acetoacetyl-CoA reductase activity"/>
    <property type="evidence" value="ECO:0007669"/>
    <property type="project" value="UniProtKB-EC"/>
</dbReference>
<dbReference type="InterPro" id="IPR020904">
    <property type="entry name" value="Sc_DH/Rdtase_CS"/>
</dbReference>
<dbReference type="Pfam" id="PF13561">
    <property type="entry name" value="adh_short_C2"/>
    <property type="match status" value="1"/>
</dbReference>
<evidence type="ECO:0000313" key="5">
    <source>
        <dbReference type="Proteomes" id="UP000501534"/>
    </source>
</evidence>
<dbReference type="EMBL" id="CP053069">
    <property type="protein sequence ID" value="QJR11492.1"/>
    <property type="molecule type" value="Genomic_DNA"/>
</dbReference>
<dbReference type="RefSeq" id="WP_171092884.1">
    <property type="nucleotide sequence ID" value="NZ_CP053069.1"/>
</dbReference>
<dbReference type="GO" id="GO:0032787">
    <property type="term" value="P:monocarboxylic acid metabolic process"/>
    <property type="evidence" value="ECO:0007669"/>
    <property type="project" value="UniProtKB-ARBA"/>
</dbReference>
<sequence>MRTDKRVALVTGGVGGIGTAICRKLAADGCFVVANYGIPGTEEAWKQAMSNAVLGGDKVALAFGDVTDFATMGSMVRQVAADHGPVAVLVNCAGITRDSTFRKMTEEHWHAVIDTNLTSVFNVTRHVIDGMVERGWGRIVNISSVNATRGQFGQTNYAAAKAGILGFTKSLAQEVVKKGVTVNAVSPGYVQTDMTAAIRPDVLEQIVGSIPAGRMATTDEIADAVAFLCSDKAAYITGTNLSVNGGLHMYQ</sequence>
<name>A0A6M4GWX0_9PROT</name>
<evidence type="ECO:0000313" key="4">
    <source>
        <dbReference type="EMBL" id="QJR11492.1"/>
    </source>
</evidence>
<dbReference type="PRINTS" id="PR00081">
    <property type="entry name" value="GDHRDH"/>
</dbReference>
<evidence type="ECO:0000256" key="1">
    <source>
        <dbReference type="ARBA" id="ARBA00006484"/>
    </source>
</evidence>
<dbReference type="SUPFAM" id="SSF51735">
    <property type="entry name" value="NAD(P)-binding Rossmann-fold domains"/>
    <property type="match status" value="1"/>
</dbReference>
<dbReference type="NCBIfam" id="NF009464">
    <property type="entry name" value="PRK12824.1"/>
    <property type="match status" value="1"/>
</dbReference>
<dbReference type="SMART" id="SM00822">
    <property type="entry name" value="PKS_KR"/>
    <property type="match status" value="1"/>
</dbReference>
<gene>
    <name evidence="4" type="primary">phaB_1</name>
    <name evidence="4" type="ORF">DSM104443_02569</name>
</gene>
<evidence type="ECO:0000259" key="3">
    <source>
        <dbReference type="SMART" id="SM00822"/>
    </source>
</evidence>
<dbReference type="PRINTS" id="PR00080">
    <property type="entry name" value="SDRFAMILY"/>
</dbReference>
<dbReference type="KEGG" id="uru:DSM104443_02569"/>
<dbReference type="EC" id="1.1.1.36" evidence="4"/>
<dbReference type="InterPro" id="IPR002347">
    <property type="entry name" value="SDR_fam"/>
</dbReference>
<keyword evidence="5" id="KW-1185">Reference proteome</keyword>
<feature type="domain" description="Ketoreductase" evidence="3">
    <location>
        <begin position="6"/>
        <end position="188"/>
    </location>
</feature>
<proteinExistence type="inferred from homology"/>
<comment type="similarity">
    <text evidence="1">Belongs to the short-chain dehydrogenases/reductases (SDR) family.</text>
</comment>
<dbReference type="Proteomes" id="UP000501534">
    <property type="component" value="Chromosome"/>
</dbReference>
<dbReference type="PANTHER" id="PTHR42879">
    <property type="entry name" value="3-OXOACYL-(ACYL-CARRIER-PROTEIN) REDUCTASE"/>
    <property type="match status" value="1"/>
</dbReference>
<accession>A0A6M4GWX0</accession>
<dbReference type="InterPro" id="IPR050259">
    <property type="entry name" value="SDR"/>
</dbReference>
<dbReference type="NCBIfam" id="TIGR01829">
    <property type="entry name" value="AcAcCoA_reduct"/>
    <property type="match status" value="1"/>
</dbReference>
<organism evidence="4 5">
    <name type="scientific">Usitatibacter rugosus</name>
    <dbReference type="NCBI Taxonomy" id="2732067"/>
    <lineage>
        <taxon>Bacteria</taxon>
        <taxon>Pseudomonadati</taxon>
        <taxon>Pseudomonadota</taxon>
        <taxon>Betaproteobacteria</taxon>
        <taxon>Nitrosomonadales</taxon>
        <taxon>Usitatibacteraceae</taxon>
        <taxon>Usitatibacter</taxon>
    </lineage>
</organism>
<dbReference type="InterPro" id="IPR036291">
    <property type="entry name" value="NAD(P)-bd_dom_sf"/>
</dbReference>
<protein>
    <submittedName>
        <fullName evidence="4">Acetoacetyl-CoA reductase</fullName>
        <ecNumber evidence="4">1.1.1.36</ecNumber>
    </submittedName>
</protein>
<dbReference type="InterPro" id="IPR011283">
    <property type="entry name" value="Acetoacetyl-CoA_reductase"/>
</dbReference>
<evidence type="ECO:0000256" key="2">
    <source>
        <dbReference type="ARBA" id="ARBA00023002"/>
    </source>
</evidence>
<dbReference type="AlphaFoldDB" id="A0A6M4GWX0"/>